<dbReference type="PANTHER" id="PTHR13173:SF10">
    <property type="entry name" value="WW DOMAIN-BINDING PROTEIN 4"/>
    <property type="match status" value="1"/>
</dbReference>
<evidence type="ECO:0000256" key="2">
    <source>
        <dbReference type="ARBA" id="ARBA00022771"/>
    </source>
</evidence>
<dbReference type="GO" id="GO:0000398">
    <property type="term" value="P:mRNA splicing, via spliceosome"/>
    <property type="evidence" value="ECO:0007669"/>
    <property type="project" value="InterPro"/>
</dbReference>
<dbReference type="OrthoDB" id="191651at2759"/>
<dbReference type="STRING" id="1231657.A0A1Y1ZGE7"/>
<feature type="compositionally biased region" description="Basic and acidic residues" evidence="4">
    <location>
        <begin position="47"/>
        <end position="65"/>
    </location>
</feature>
<keyword evidence="2" id="KW-0863">Zinc-finger</keyword>
<dbReference type="Pfam" id="PF06220">
    <property type="entry name" value="zf-U1"/>
    <property type="match status" value="1"/>
</dbReference>
<feature type="domain" description="U1-C C2H2-type zinc finger" evidence="5">
    <location>
        <begin position="9"/>
        <end position="41"/>
    </location>
</feature>
<feature type="compositionally biased region" description="Basic and acidic residues" evidence="4">
    <location>
        <begin position="97"/>
        <end position="110"/>
    </location>
</feature>
<dbReference type="GO" id="GO:0003723">
    <property type="term" value="F:RNA binding"/>
    <property type="evidence" value="ECO:0007669"/>
    <property type="project" value="TreeGrafter"/>
</dbReference>
<name>A0A1Y1ZGE7_9PLEO</name>
<dbReference type="Gene3D" id="3.30.160.60">
    <property type="entry name" value="Classic Zinc Finger"/>
    <property type="match status" value="1"/>
</dbReference>
<reference evidence="6 7" key="1">
    <citation type="submission" date="2016-07" db="EMBL/GenBank/DDBJ databases">
        <title>Pervasive Adenine N6-methylation of Active Genes in Fungi.</title>
        <authorList>
            <consortium name="DOE Joint Genome Institute"/>
            <person name="Mondo S.J."/>
            <person name="Dannebaum R.O."/>
            <person name="Kuo R.C."/>
            <person name="Labutti K."/>
            <person name="Haridas S."/>
            <person name="Kuo A."/>
            <person name="Salamov A."/>
            <person name="Ahrendt S.R."/>
            <person name="Lipzen A."/>
            <person name="Sullivan W."/>
            <person name="Andreopoulos W.B."/>
            <person name="Clum A."/>
            <person name="Lindquist E."/>
            <person name="Daum C."/>
            <person name="Ramamoorthy G.K."/>
            <person name="Gryganskyi A."/>
            <person name="Culley D."/>
            <person name="Magnuson J.K."/>
            <person name="James T.Y."/>
            <person name="O'Malley M.A."/>
            <person name="Stajich J.E."/>
            <person name="Spatafora J.W."/>
            <person name="Visel A."/>
            <person name="Grigoriev I.V."/>
        </authorList>
    </citation>
    <scope>NUCLEOTIDE SEQUENCE [LARGE SCALE GENOMIC DNA]</scope>
    <source>
        <strain evidence="6 7">CBS 115471</strain>
    </source>
</reference>
<feature type="region of interest" description="Disordered" evidence="4">
    <location>
        <begin position="211"/>
        <end position="325"/>
    </location>
</feature>
<proteinExistence type="predicted"/>
<organism evidence="6 7">
    <name type="scientific">Clohesyomyces aquaticus</name>
    <dbReference type="NCBI Taxonomy" id="1231657"/>
    <lineage>
        <taxon>Eukaryota</taxon>
        <taxon>Fungi</taxon>
        <taxon>Dikarya</taxon>
        <taxon>Ascomycota</taxon>
        <taxon>Pezizomycotina</taxon>
        <taxon>Dothideomycetes</taxon>
        <taxon>Pleosporomycetidae</taxon>
        <taxon>Pleosporales</taxon>
        <taxon>Lindgomycetaceae</taxon>
        <taxon>Clohesyomyces</taxon>
    </lineage>
</organism>
<evidence type="ECO:0000259" key="5">
    <source>
        <dbReference type="Pfam" id="PF06220"/>
    </source>
</evidence>
<dbReference type="PANTHER" id="PTHR13173">
    <property type="entry name" value="WW DOMAIN BINDING PROTEIN 4"/>
    <property type="match status" value="1"/>
</dbReference>
<evidence type="ECO:0000313" key="6">
    <source>
        <dbReference type="EMBL" id="ORY09057.1"/>
    </source>
</evidence>
<evidence type="ECO:0000313" key="7">
    <source>
        <dbReference type="Proteomes" id="UP000193144"/>
    </source>
</evidence>
<evidence type="ECO:0000256" key="3">
    <source>
        <dbReference type="ARBA" id="ARBA00022833"/>
    </source>
</evidence>
<dbReference type="InterPro" id="IPR036236">
    <property type="entry name" value="Znf_C2H2_sf"/>
</dbReference>
<dbReference type="EMBL" id="MCFA01000091">
    <property type="protein sequence ID" value="ORY09057.1"/>
    <property type="molecule type" value="Genomic_DNA"/>
</dbReference>
<evidence type="ECO:0000256" key="4">
    <source>
        <dbReference type="SAM" id="MobiDB-lite"/>
    </source>
</evidence>
<keyword evidence="7" id="KW-1185">Reference proteome</keyword>
<dbReference type="InterPro" id="IPR013085">
    <property type="entry name" value="U1-CZ_Znf_C2H2"/>
</dbReference>
<dbReference type="GO" id="GO:0071011">
    <property type="term" value="C:precatalytic spliceosome"/>
    <property type="evidence" value="ECO:0007669"/>
    <property type="project" value="TreeGrafter"/>
</dbReference>
<gene>
    <name evidence="6" type="ORF">BCR34DRAFT_625925</name>
</gene>
<feature type="region of interest" description="Disordered" evidence="4">
    <location>
        <begin position="29"/>
        <end position="110"/>
    </location>
</feature>
<dbReference type="InterPro" id="IPR040023">
    <property type="entry name" value="WBP4"/>
</dbReference>
<dbReference type="AlphaFoldDB" id="A0A1Y1ZGE7"/>
<dbReference type="SUPFAM" id="SSF57667">
    <property type="entry name" value="beta-beta-alpha zinc fingers"/>
    <property type="match status" value="1"/>
</dbReference>
<feature type="compositionally biased region" description="Low complexity" evidence="4">
    <location>
        <begin position="76"/>
        <end position="96"/>
    </location>
</feature>
<keyword evidence="3" id="KW-0862">Zinc</keyword>
<dbReference type="Proteomes" id="UP000193144">
    <property type="component" value="Unassembled WGS sequence"/>
</dbReference>
<sequence length="325" mass="35963">MSEYWKSTPKYWCKYCAVYVKDTKFERANHEATGRHQGSIQRSLRGLHREQQNQERQTERAKNEVARLNGIVGTPSSSSDGGAVAAGRKPVSSSSSREPERKATLEDRKRQWDQLVSMGIAVPEEVRPDMAIAGEWQVVSQKIIGGDEDEKELNKGVHKRKLDEDEEEALEAQQTITKHKGWGHSFKRYPGKAGGDVDDDVDALFKKVKKPAVKKETDVAPEPVVKQENLDVKGEAEEPTLQDIPIANEASTNLGQGLDADATPRNPIDETKIKTEEAAPPMRFKKVVNMDGGSSPKVDSGVLDSAKDDGPAPAVVFKKRKKLAR</sequence>
<feature type="compositionally biased region" description="Basic and acidic residues" evidence="4">
    <location>
        <begin position="267"/>
        <end position="277"/>
    </location>
</feature>
<evidence type="ECO:0000256" key="1">
    <source>
        <dbReference type="ARBA" id="ARBA00022723"/>
    </source>
</evidence>
<dbReference type="GO" id="GO:0008270">
    <property type="term" value="F:zinc ion binding"/>
    <property type="evidence" value="ECO:0007669"/>
    <property type="project" value="UniProtKB-KW"/>
</dbReference>
<protein>
    <recommendedName>
        <fullName evidence="5">U1-C C2H2-type zinc finger domain-containing protein</fullName>
    </recommendedName>
</protein>
<comment type="caution">
    <text evidence="6">The sequence shown here is derived from an EMBL/GenBank/DDBJ whole genome shotgun (WGS) entry which is preliminary data.</text>
</comment>
<keyword evidence="1" id="KW-0479">Metal-binding</keyword>
<accession>A0A1Y1ZGE7</accession>